<evidence type="ECO:0000313" key="3">
    <source>
        <dbReference type="Proteomes" id="UP000219514"/>
    </source>
</evidence>
<dbReference type="OrthoDB" id="6707571at2"/>
<sequence>MGGLLGAAAALLVYAVVTTDLRTIGAAVRGADPVGRRLWLASGVLTISAQTCLIAASLFIPIAVAVMVTAALPIVVLPGSVLFLRRTEGLGVSACVGALLVLVGVAGLVLG</sequence>
<evidence type="ECO:0008006" key="4">
    <source>
        <dbReference type="Google" id="ProtNLM"/>
    </source>
</evidence>
<protein>
    <recommendedName>
        <fullName evidence="4">EamA-like transporter family protein</fullName>
    </recommendedName>
</protein>
<proteinExistence type="predicted"/>
<keyword evidence="1" id="KW-1133">Transmembrane helix</keyword>
<keyword evidence="1" id="KW-0472">Membrane</keyword>
<dbReference type="EMBL" id="OBDO01000001">
    <property type="protein sequence ID" value="SNX94764.1"/>
    <property type="molecule type" value="Genomic_DNA"/>
</dbReference>
<feature type="transmembrane region" description="Helical" evidence="1">
    <location>
        <begin position="64"/>
        <end position="84"/>
    </location>
</feature>
<dbReference type="RefSeq" id="WP_097204155.1">
    <property type="nucleotide sequence ID" value="NZ_JACHXB010000001.1"/>
</dbReference>
<dbReference type="AlphaFoldDB" id="A0A285E989"/>
<gene>
    <name evidence="2" type="ORF">SAMN06893097_101561</name>
</gene>
<reference evidence="2 3" key="1">
    <citation type="submission" date="2017-09" db="EMBL/GenBank/DDBJ databases">
        <authorList>
            <person name="Ehlers B."/>
            <person name="Leendertz F.H."/>
        </authorList>
    </citation>
    <scope>NUCLEOTIDE SEQUENCE [LARGE SCALE GENOMIC DNA]</scope>
    <source>
        <strain evidence="2 3">DSM 46844</strain>
    </source>
</reference>
<keyword evidence="1" id="KW-0812">Transmembrane</keyword>
<evidence type="ECO:0000256" key="1">
    <source>
        <dbReference type="SAM" id="Phobius"/>
    </source>
</evidence>
<evidence type="ECO:0000313" key="2">
    <source>
        <dbReference type="EMBL" id="SNX94764.1"/>
    </source>
</evidence>
<name>A0A285E989_9ACTN</name>
<dbReference type="Proteomes" id="UP000219514">
    <property type="component" value="Unassembled WGS sequence"/>
</dbReference>
<keyword evidence="3" id="KW-1185">Reference proteome</keyword>
<feature type="transmembrane region" description="Helical" evidence="1">
    <location>
        <begin position="39"/>
        <end position="59"/>
    </location>
</feature>
<feature type="transmembrane region" description="Helical" evidence="1">
    <location>
        <begin position="90"/>
        <end position="110"/>
    </location>
</feature>
<organism evidence="2 3">
    <name type="scientific">Geodermatophilus sabuli</name>
    <dbReference type="NCBI Taxonomy" id="1564158"/>
    <lineage>
        <taxon>Bacteria</taxon>
        <taxon>Bacillati</taxon>
        <taxon>Actinomycetota</taxon>
        <taxon>Actinomycetes</taxon>
        <taxon>Geodermatophilales</taxon>
        <taxon>Geodermatophilaceae</taxon>
        <taxon>Geodermatophilus</taxon>
    </lineage>
</organism>
<accession>A0A285E989</accession>